<organism evidence="3 4">
    <name type="scientific">Monilinia laxa</name>
    <name type="common">Brown rot fungus</name>
    <name type="synonym">Sclerotinia laxa</name>
    <dbReference type="NCBI Taxonomy" id="61186"/>
    <lineage>
        <taxon>Eukaryota</taxon>
        <taxon>Fungi</taxon>
        <taxon>Dikarya</taxon>
        <taxon>Ascomycota</taxon>
        <taxon>Pezizomycotina</taxon>
        <taxon>Leotiomycetes</taxon>
        <taxon>Helotiales</taxon>
        <taxon>Sclerotiniaceae</taxon>
        <taxon>Monilinia</taxon>
    </lineage>
</organism>
<feature type="region of interest" description="Disordered" evidence="2">
    <location>
        <begin position="1190"/>
        <end position="1237"/>
    </location>
</feature>
<feature type="compositionally biased region" description="Basic and acidic residues" evidence="2">
    <location>
        <begin position="854"/>
        <end position="880"/>
    </location>
</feature>
<gene>
    <name evidence="3" type="ORF">EYC80_003424</name>
</gene>
<feature type="region of interest" description="Disordered" evidence="2">
    <location>
        <begin position="758"/>
        <end position="839"/>
    </location>
</feature>
<feature type="region of interest" description="Disordered" evidence="2">
    <location>
        <begin position="854"/>
        <end position="921"/>
    </location>
</feature>
<feature type="region of interest" description="Disordered" evidence="2">
    <location>
        <begin position="1"/>
        <end position="111"/>
    </location>
</feature>
<feature type="compositionally biased region" description="Pro residues" evidence="2">
    <location>
        <begin position="1225"/>
        <end position="1237"/>
    </location>
</feature>
<dbReference type="Proteomes" id="UP000326757">
    <property type="component" value="Unassembled WGS sequence"/>
</dbReference>
<feature type="compositionally biased region" description="Basic and acidic residues" evidence="2">
    <location>
        <begin position="887"/>
        <end position="921"/>
    </location>
</feature>
<keyword evidence="1" id="KW-0175">Coiled coil</keyword>
<feature type="compositionally biased region" description="Polar residues" evidence="2">
    <location>
        <begin position="525"/>
        <end position="537"/>
    </location>
</feature>
<feature type="region of interest" description="Disordered" evidence="2">
    <location>
        <begin position="945"/>
        <end position="1166"/>
    </location>
</feature>
<feature type="compositionally biased region" description="Low complexity" evidence="2">
    <location>
        <begin position="1197"/>
        <end position="1210"/>
    </location>
</feature>
<name>A0A5N6KDZ0_MONLA</name>
<sequence>MTDRKRRPGRKPRETTRLGNTSGNPTTPSTPPEDLSSTIQDPDAPPRRPEASGALRGPELPRTAEGERDFSSMGRAEPQGADDARPARRRGFVPVREPSPPAPRFDLAPFRRDGSYDMQAIMVGGGEGGGRQAVVEFVGEVRRGGGGGGGEKKVAGGGGVDDVDEDDFYGASPVRPGPSNVLPAQKEDEKRKGKEKEQEKRPQDKKSDIAFGKPKSPKASPVKEQSSLWSKLFSRAQKTSPTKSEKYRKLAANETAQLTEKEKFDYWMKHELSSPRAVVADENEWQKEMELLYAREKHIAQLQQAKADASAMISQGDKESHERQELEEMISQCDLHLLEAEELEDKRQWRRSLQTSLGLETSPTFLAKFNDQLRDLNAKIEDDEKKERLRLKPWVDVSPDWAARLQKASDMTPSERAASSAGRGLHAPARPPGQLKQSSAEKALRVKWATEDSPHENELLEIQTYSDEMERDVAWGLAMRKRQSVLLARHKELSDLWTKQAEEMRADRESAWLESTGEKRIPISEPQSRAASMQQSKGLGEGTGGSGAGQYDILSDKQKQEKKDEEDEKNEMAREEAEGSKKMSRAEMKNAGRLGERRAGRQGIFNTSGLRQMPEMEPGPSSMRKRSMDVIPNPSETPASRSRKSTTPERPLSPFRATKAISPLQEGRQKPVFHVDSEVSEYLESLTQCRIRLEMQKKGVEMVDLDVMRKLVGTVAKPIVISVEGAAEDVAAMERRATRIREAKERLALAAKGEVERLREDEEKKRKKEEKEKEQGEEEKLSFKEMMEKLKRERAERQEKEQKRQRIELERRKKEEEDMAVEREEKRREREREDGQREREEMLEWIADRVKRRRLEKERRERSGNQESRTNRERRELKEKEEEEEEVERKNEVERRQKKRAEDDDRERIEDKKRRERADRERREIYEREVRELKEMQEKEKIGEIERPKVYIQTEREIGAKKDELKRQERENEEIIASEEREERERKAKAENEVKERTERAKRQLKEGYEREIKELEDSKRDDQARRDRKERYEREAEERAKRQREENEQRKIKEAEDKARREREQQARRESIRKAKRDMEGFEKNQREKEIKDQEEKELEQQREIMDREIADQLKKESDGKRQREQCEQREEEARKREEPEAEERENAERQRIIDDEFDSDDEEQYGPIEQHFLKYLIRILSWCKRRDPENTETGSSVHSRSSLHSVLESPDHSVDSKTTSYGTPPPETIDPNSPPDSPFWLRDHGPDLSTLDDIHLHLTIFSSPDQRHPNPSTPIYYATYRDVPLWWNVSQLKRYLGRGSVRSGALHGLDETFPGCVGWVKEDGKAIQEGDAEEKKIRLRVAGRWLKSGGRTLRDEGLRDYENLVVVLVGKDDDLGSRGWRNCLLEADGVAGFKEGWPGKGEIRAPADRVAWLGEAMDGVFGVFGVE</sequence>
<feature type="compositionally biased region" description="Basic and acidic residues" evidence="2">
    <location>
        <begin position="508"/>
        <end position="522"/>
    </location>
</feature>
<feature type="compositionally biased region" description="Gly residues" evidence="2">
    <location>
        <begin position="144"/>
        <end position="160"/>
    </location>
</feature>
<feature type="compositionally biased region" description="Basic and acidic residues" evidence="2">
    <location>
        <begin position="554"/>
        <end position="563"/>
    </location>
</feature>
<dbReference type="EMBL" id="VIGI01000004">
    <property type="protein sequence ID" value="KAB8301581.1"/>
    <property type="molecule type" value="Genomic_DNA"/>
</dbReference>
<feature type="compositionally biased region" description="Acidic residues" evidence="2">
    <location>
        <begin position="1157"/>
        <end position="1166"/>
    </location>
</feature>
<keyword evidence="4" id="KW-1185">Reference proteome</keyword>
<comment type="caution">
    <text evidence="3">The sequence shown here is derived from an EMBL/GenBank/DDBJ whole genome shotgun (WGS) entry which is preliminary data.</text>
</comment>
<feature type="compositionally biased region" description="Basic residues" evidence="2">
    <location>
        <begin position="1"/>
        <end position="10"/>
    </location>
</feature>
<accession>A0A5N6KDZ0</accession>
<feature type="compositionally biased region" description="Gly residues" evidence="2">
    <location>
        <begin position="539"/>
        <end position="548"/>
    </location>
</feature>
<feature type="region of interest" description="Disordered" evidence="2">
    <location>
        <begin position="141"/>
        <end position="249"/>
    </location>
</feature>
<evidence type="ECO:0000313" key="4">
    <source>
        <dbReference type="Proteomes" id="UP000326757"/>
    </source>
</evidence>
<evidence type="ECO:0000313" key="3">
    <source>
        <dbReference type="EMBL" id="KAB8301581.1"/>
    </source>
</evidence>
<evidence type="ECO:0000256" key="1">
    <source>
        <dbReference type="SAM" id="Coils"/>
    </source>
</evidence>
<feature type="compositionally biased region" description="Basic and acidic residues" evidence="2">
    <location>
        <begin position="185"/>
        <end position="208"/>
    </location>
</feature>
<protein>
    <submittedName>
        <fullName evidence="3">Uncharacterized protein</fullName>
    </submittedName>
</protein>
<feature type="compositionally biased region" description="Basic and acidic residues" evidence="2">
    <location>
        <begin position="978"/>
        <end position="1156"/>
    </location>
</feature>
<evidence type="ECO:0000256" key="2">
    <source>
        <dbReference type="SAM" id="MobiDB-lite"/>
    </source>
</evidence>
<feature type="coiled-coil region" evidence="1">
    <location>
        <begin position="326"/>
        <end position="386"/>
    </location>
</feature>
<dbReference type="OrthoDB" id="3558403at2759"/>
<feature type="compositionally biased region" description="Basic and acidic residues" evidence="2">
    <location>
        <begin position="945"/>
        <end position="970"/>
    </location>
</feature>
<feature type="region of interest" description="Disordered" evidence="2">
    <location>
        <begin position="508"/>
        <end position="653"/>
    </location>
</feature>
<feature type="region of interest" description="Disordered" evidence="2">
    <location>
        <begin position="406"/>
        <end position="441"/>
    </location>
</feature>
<proteinExistence type="predicted"/>
<feature type="compositionally biased region" description="Basic and acidic residues" evidence="2">
    <location>
        <begin position="570"/>
        <end position="599"/>
    </location>
</feature>
<reference evidence="3 4" key="1">
    <citation type="submission" date="2019-06" db="EMBL/GenBank/DDBJ databases">
        <title>Genome Sequence of the Brown Rot Fungal Pathogen Monilinia laxa.</title>
        <authorList>
            <person name="De Miccolis Angelini R.M."/>
            <person name="Landi L."/>
            <person name="Abate D."/>
            <person name="Pollastro S."/>
            <person name="Romanazzi G."/>
            <person name="Faretra F."/>
        </authorList>
    </citation>
    <scope>NUCLEOTIDE SEQUENCE [LARGE SCALE GENOMIC DNA]</scope>
    <source>
        <strain evidence="3 4">Mlax316</strain>
    </source>
</reference>